<dbReference type="InterPro" id="IPR050640">
    <property type="entry name" value="Bact_2-comp_sensor_kinase"/>
</dbReference>
<evidence type="ECO:0000313" key="4">
    <source>
        <dbReference type="Proteomes" id="UP001501758"/>
    </source>
</evidence>
<dbReference type="Pfam" id="PF06580">
    <property type="entry name" value="His_kinase"/>
    <property type="match status" value="1"/>
</dbReference>
<dbReference type="InterPro" id="IPR036890">
    <property type="entry name" value="HATPase_C_sf"/>
</dbReference>
<protein>
    <submittedName>
        <fullName evidence="3">Histidine kinase</fullName>
    </submittedName>
</protein>
<dbReference type="PANTHER" id="PTHR34220:SF7">
    <property type="entry name" value="SENSOR HISTIDINE KINASE YPDA"/>
    <property type="match status" value="1"/>
</dbReference>
<keyword evidence="3" id="KW-0808">Transferase</keyword>
<dbReference type="GO" id="GO:0016301">
    <property type="term" value="F:kinase activity"/>
    <property type="evidence" value="ECO:0007669"/>
    <property type="project" value="UniProtKB-KW"/>
</dbReference>
<proteinExistence type="predicted"/>
<keyword evidence="1" id="KW-0472">Membrane</keyword>
<dbReference type="Gene3D" id="3.30.565.10">
    <property type="entry name" value="Histidine kinase-like ATPase, C-terminal domain"/>
    <property type="match status" value="1"/>
</dbReference>
<dbReference type="EMBL" id="BAAAGE010000001">
    <property type="protein sequence ID" value="GAA0713045.1"/>
    <property type="molecule type" value="Genomic_DNA"/>
</dbReference>
<feature type="transmembrane region" description="Helical" evidence="1">
    <location>
        <begin position="93"/>
        <end position="115"/>
    </location>
</feature>
<organism evidence="3 4">
    <name type="scientific">Aquimarina litoralis</name>
    <dbReference type="NCBI Taxonomy" id="584605"/>
    <lineage>
        <taxon>Bacteria</taxon>
        <taxon>Pseudomonadati</taxon>
        <taxon>Bacteroidota</taxon>
        <taxon>Flavobacteriia</taxon>
        <taxon>Flavobacteriales</taxon>
        <taxon>Flavobacteriaceae</taxon>
        <taxon>Aquimarina</taxon>
    </lineage>
</organism>
<dbReference type="RefSeq" id="WP_343910035.1">
    <property type="nucleotide sequence ID" value="NZ_BAAAGE010000001.1"/>
</dbReference>
<comment type="caution">
    <text evidence="3">The sequence shown here is derived from an EMBL/GenBank/DDBJ whole genome shotgun (WGS) entry which is preliminary data.</text>
</comment>
<feature type="transmembrane region" description="Helical" evidence="1">
    <location>
        <begin position="144"/>
        <end position="162"/>
    </location>
</feature>
<keyword evidence="1" id="KW-0812">Transmembrane</keyword>
<evidence type="ECO:0000313" key="3">
    <source>
        <dbReference type="EMBL" id="GAA0713045.1"/>
    </source>
</evidence>
<dbReference type="Proteomes" id="UP001501758">
    <property type="component" value="Unassembled WGS sequence"/>
</dbReference>
<sequence>MLTLVILEGMLTDKIWIEETVFQVQKKKWVKHLIFWSVIVFTFTTRDRVLDLYSLYTSFVRQLCYLIPQMIASYFLGYYLIPKYALSNRKFVYILLFVVSIYFTSVLGRILIVYLSEGLTRTPPFPQESIWQIMTQWKHLFLKYIPHIYSVVFGFLFLKFFLHYTHTKQIALKADKEKVATELKLLKAQLNPHFLFNTLNNIYVLALEKSDKTAYSIEKLSEILDYILYRCTDRYTSLVSEITMLENYIALEKLRYDDRLEVTFQTHIEEDINIAPLILLSLVENAFKHGAAEDSGSPRIEIFVAYEKRLFIFNVSNTVGTIPTEDRQTKIGLANITKQLDLLYKDQYDLNIINNKDGLFSVGLKIKI</sequence>
<feature type="transmembrane region" description="Helical" evidence="1">
    <location>
        <begin position="65"/>
        <end position="81"/>
    </location>
</feature>
<accession>A0ABP3TRC4</accession>
<feature type="domain" description="Signal transduction histidine kinase internal region" evidence="2">
    <location>
        <begin position="181"/>
        <end position="260"/>
    </location>
</feature>
<name>A0ABP3TRC4_9FLAO</name>
<keyword evidence="4" id="KW-1185">Reference proteome</keyword>
<evidence type="ECO:0000259" key="2">
    <source>
        <dbReference type="Pfam" id="PF06580"/>
    </source>
</evidence>
<keyword evidence="3" id="KW-0418">Kinase</keyword>
<evidence type="ECO:0000256" key="1">
    <source>
        <dbReference type="SAM" id="Phobius"/>
    </source>
</evidence>
<feature type="transmembrane region" description="Helical" evidence="1">
    <location>
        <begin position="29"/>
        <end position="45"/>
    </location>
</feature>
<dbReference type="PANTHER" id="PTHR34220">
    <property type="entry name" value="SENSOR HISTIDINE KINASE YPDA"/>
    <property type="match status" value="1"/>
</dbReference>
<keyword evidence="1" id="KW-1133">Transmembrane helix</keyword>
<gene>
    <name evidence="3" type="ORF">GCM10009430_04230</name>
</gene>
<reference evidence="4" key="1">
    <citation type="journal article" date="2019" name="Int. J. Syst. Evol. Microbiol.">
        <title>The Global Catalogue of Microorganisms (GCM) 10K type strain sequencing project: providing services to taxonomists for standard genome sequencing and annotation.</title>
        <authorList>
            <consortium name="The Broad Institute Genomics Platform"/>
            <consortium name="The Broad Institute Genome Sequencing Center for Infectious Disease"/>
            <person name="Wu L."/>
            <person name="Ma J."/>
        </authorList>
    </citation>
    <scope>NUCLEOTIDE SEQUENCE [LARGE SCALE GENOMIC DNA]</scope>
    <source>
        <strain evidence="4">JCM 15974</strain>
    </source>
</reference>
<dbReference type="InterPro" id="IPR010559">
    <property type="entry name" value="Sig_transdc_His_kin_internal"/>
</dbReference>
<dbReference type="SUPFAM" id="SSF55874">
    <property type="entry name" value="ATPase domain of HSP90 chaperone/DNA topoisomerase II/histidine kinase"/>
    <property type="match status" value="1"/>
</dbReference>